<protein>
    <submittedName>
        <fullName evidence="2 3">Uncharacterized protein</fullName>
    </submittedName>
</protein>
<sequence>MKIREMPDEKLKGYASFSFFMCFFSIFFHSMFIVSSKATFFFLPPFEDDALVLLFSKCRMEMTEMPNEKLKG</sequence>
<feature type="transmembrane region" description="Helical" evidence="1">
    <location>
        <begin position="12"/>
        <end position="34"/>
    </location>
</feature>
<keyword evidence="1" id="KW-0812">Transmembrane</keyword>
<organism evidence="2">
    <name type="scientific">Glycine max</name>
    <name type="common">Soybean</name>
    <name type="synonym">Glycine hispida</name>
    <dbReference type="NCBI Taxonomy" id="3847"/>
    <lineage>
        <taxon>Eukaryota</taxon>
        <taxon>Viridiplantae</taxon>
        <taxon>Streptophyta</taxon>
        <taxon>Embryophyta</taxon>
        <taxon>Tracheophyta</taxon>
        <taxon>Spermatophyta</taxon>
        <taxon>Magnoliopsida</taxon>
        <taxon>eudicotyledons</taxon>
        <taxon>Gunneridae</taxon>
        <taxon>Pentapetalae</taxon>
        <taxon>rosids</taxon>
        <taxon>fabids</taxon>
        <taxon>Fabales</taxon>
        <taxon>Fabaceae</taxon>
        <taxon>Papilionoideae</taxon>
        <taxon>50 kb inversion clade</taxon>
        <taxon>NPAAA clade</taxon>
        <taxon>indigoferoid/millettioid clade</taxon>
        <taxon>Phaseoleae</taxon>
        <taxon>Glycine</taxon>
        <taxon>Glycine subgen. Soja</taxon>
    </lineage>
</organism>
<dbReference type="EnsemblPlants" id="KRG93831">
    <property type="protein sequence ID" value="KRG93831"/>
    <property type="gene ID" value="GLYMA_19G044600"/>
</dbReference>
<evidence type="ECO:0000313" key="4">
    <source>
        <dbReference type="Proteomes" id="UP000008827"/>
    </source>
</evidence>
<name>A0A0R0ESM2_SOYBN</name>
<dbReference type="Gramene" id="KRG93831">
    <property type="protein sequence ID" value="KRG93831"/>
    <property type="gene ID" value="GLYMA_19G044600"/>
</dbReference>
<proteinExistence type="predicted"/>
<evidence type="ECO:0000313" key="3">
    <source>
        <dbReference type="EnsemblPlants" id="KRG93831"/>
    </source>
</evidence>
<dbReference type="AlphaFoldDB" id="A0A0R0ESM2"/>
<evidence type="ECO:0000313" key="2">
    <source>
        <dbReference type="EMBL" id="KRG93831.1"/>
    </source>
</evidence>
<reference evidence="3" key="2">
    <citation type="submission" date="2018-02" db="UniProtKB">
        <authorList>
            <consortium name="EnsemblPlants"/>
        </authorList>
    </citation>
    <scope>IDENTIFICATION</scope>
    <source>
        <strain evidence="3">Williams 82</strain>
    </source>
</reference>
<keyword evidence="4" id="KW-1185">Reference proteome</keyword>
<accession>A0A0R0ESM2</accession>
<keyword evidence="1" id="KW-1133">Transmembrane helix</keyword>
<evidence type="ECO:0000256" key="1">
    <source>
        <dbReference type="SAM" id="Phobius"/>
    </source>
</evidence>
<keyword evidence="1" id="KW-0472">Membrane</keyword>
<dbReference type="EMBL" id="CM000852">
    <property type="protein sequence ID" value="KRG93831.1"/>
    <property type="molecule type" value="Genomic_DNA"/>
</dbReference>
<dbReference type="InParanoid" id="A0A0R0ESM2"/>
<reference evidence="2" key="3">
    <citation type="submission" date="2018-07" db="EMBL/GenBank/DDBJ databases">
        <title>WGS assembly of Glycine max.</title>
        <authorList>
            <person name="Schmutz J."/>
            <person name="Cannon S."/>
            <person name="Schlueter J."/>
            <person name="Ma J."/>
            <person name="Mitros T."/>
            <person name="Nelson W."/>
            <person name="Hyten D."/>
            <person name="Song Q."/>
            <person name="Thelen J."/>
            <person name="Cheng J."/>
            <person name="Xu D."/>
            <person name="Hellsten U."/>
            <person name="May G."/>
            <person name="Yu Y."/>
            <person name="Sakurai T."/>
            <person name="Umezawa T."/>
            <person name="Bhattacharyya M."/>
            <person name="Sandhu D."/>
            <person name="Valliyodan B."/>
            <person name="Lindquist E."/>
            <person name="Peto M."/>
            <person name="Grant D."/>
            <person name="Shu S."/>
            <person name="Goodstein D."/>
            <person name="Barry K."/>
            <person name="Futrell-Griggs M."/>
            <person name="Abernathy B."/>
            <person name="Du J."/>
            <person name="Tian Z."/>
            <person name="Zhu L."/>
            <person name="Gill N."/>
            <person name="Joshi T."/>
            <person name="Libault M."/>
            <person name="Sethuraman A."/>
            <person name="Zhang X."/>
            <person name="Shinozaki K."/>
            <person name="Nguyen H."/>
            <person name="Wing R."/>
            <person name="Cregan P."/>
            <person name="Specht J."/>
            <person name="Grimwood J."/>
            <person name="Rokhsar D."/>
            <person name="Stacey G."/>
            <person name="Shoemaker R."/>
            <person name="Jackson S."/>
        </authorList>
    </citation>
    <scope>NUCLEOTIDE SEQUENCE</scope>
    <source>
        <tissue evidence="2">Callus</tissue>
    </source>
</reference>
<dbReference type="Proteomes" id="UP000008827">
    <property type="component" value="Chromosome 19"/>
</dbReference>
<gene>
    <name evidence="2" type="ORF">GLYMA_19G044600</name>
</gene>
<reference evidence="2 3" key="1">
    <citation type="journal article" date="2010" name="Nature">
        <title>Genome sequence of the palaeopolyploid soybean.</title>
        <authorList>
            <person name="Schmutz J."/>
            <person name="Cannon S.B."/>
            <person name="Schlueter J."/>
            <person name="Ma J."/>
            <person name="Mitros T."/>
            <person name="Nelson W."/>
            <person name="Hyten D.L."/>
            <person name="Song Q."/>
            <person name="Thelen J.J."/>
            <person name="Cheng J."/>
            <person name="Xu D."/>
            <person name="Hellsten U."/>
            <person name="May G.D."/>
            <person name="Yu Y."/>
            <person name="Sakurai T."/>
            <person name="Umezawa T."/>
            <person name="Bhattacharyya M.K."/>
            <person name="Sandhu D."/>
            <person name="Valliyodan B."/>
            <person name="Lindquist E."/>
            <person name="Peto M."/>
            <person name="Grant D."/>
            <person name="Shu S."/>
            <person name="Goodstein D."/>
            <person name="Barry K."/>
            <person name="Futrell-Griggs M."/>
            <person name="Abernathy B."/>
            <person name="Du J."/>
            <person name="Tian Z."/>
            <person name="Zhu L."/>
            <person name="Gill N."/>
            <person name="Joshi T."/>
            <person name="Libault M."/>
            <person name="Sethuraman A."/>
            <person name="Zhang X.-C."/>
            <person name="Shinozaki K."/>
            <person name="Nguyen H.T."/>
            <person name="Wing R.A."/>
            <person name="Cregan P."/>
            <person name="Specht J."/>
            <person name="Grimwood J."/>
            <person name="Rokhsar D."/>
            <person name="Stacey G."/>
            <person name="Shoemaker R.C."/>
            <person name="Jackson S.A."/>
        </authorList>
    </citation>
    <scope>NUCLEOTIDE SEQUENCE [LARGE SCALE GENOMIC DNA]</scope>
    <source>
        <strain evidence="3">cv. Williams 82</strain>
        <tissue evidence="2">Callus</tissue>
    </source>
</reference>